<dbReference type="EMBL" id="CP029494">
    <property type="protein sequence ID" value="AWN22123.1"/>
    <property type="molecule type" value="Genomic_DNA"/>
</dbReference>
<gene>
    <name evidence="1" type="ORF">DKM44_01765</name>
</gene>
<dbReference type="RefSeq" id="WP_109824906.1">
    <property type="nucleotide sequence ID" value="NZ_CP029494.1"/>
</dbReference>
<evidence type="ECO:0000313" key="1">
    <source>
        <dbReference type="EMBL" id="AWN22123.1"/>
    </source>
</evidence>
<name>A0A2Z3JAJ2_9DEIO</name>
<sequence>MSDQDWRAGLLFVLREAVEGGQPGQGTAFLDGTQADGSGNHGLAATLAGLTAAQASTPTALGLSVAAHAAHLAYHLEVLRRWEDGERGPFDWPGSFGSGQVAPAEWAALQERVQTAYRAVVEWAGRRGEWNEDAAGALAGALAHLTYHIGALRQVIKLLD</sequence>
<proteinExistence type="predicted"/>
<dbReference type="AlphaFoldDB" id="A0A2Z3JAJ2"/>
<dbReference type="SUPFAM" id="SSF109854">
    <property type="entry name" value="DinB/YfiT-like putative metalloenzymes"/>
    <property type="match status" value="1"/>
</dbReference>
<protein>
    <recommendedName>
        <fullName evidence="3">DinB family protein</fullName>
    </recommendedName>
</protein>
<organism evidence="1 2">
    <name type="scientific">Deinococcus irradiatisoli</name>
    <dbReference type="NCBI Taxonomy" id="2202254"/>
    <lineage>
        <taxon>Bacteria</taxon>
        <taxon>Thermotogati</taxon>
        <taxon>Deinococcota</taxon>
        <taxon>Deinococci</taxon>
        <taxon>Deinococcales</taxon>
        <taxon>Deinococcaceae</taxon>
        <taxon>Deinococcus</taxon>
    </lineage>
</organism>
<evidence type="ECO:0008006" key="3">
    <source>
        <dbReference type="Google" id="ProtNLM"/>
    </source>
</evidence>
<evidence type="ECO:0000313" key="2">
    <source>
        <dbReference type="Proteomes" id="UP000245368"/>
    </source>
</evidence>
<accession>A0A2Z3JAJ2</accession>
<dbReference type="KEGG" id="dez:DKM44_01765"/>
<dbReference type="OrthoDB" id="67041at2"/>
<dbReference type="InterPro" id="IPR034660">
    <property type="entry name" value="DinB/YfiT-like"/>
</dbReference>
<dbReference type="Proteomes" id="UP000245368">
    <property type="component" value="Chromosome"/>
</dbReference>
<reference evidence="1 2" key="1">
    <citation type="submission" date="2018-05" db="EMBL/GenBank/DDBJ databases">
        <title>Complete Genome Sequence of Deinococcus sp. strain 17bor-2.</title>
        <authorList>
            <person name="Srinivasan S."/>
        </authorList>
    </citation>
    <scope>NUCLEOTIDE SEQUENCE [LARGE SCALE GENOMIC DNA]</scope>
    <source>
        <strain evidence="1 2">17bor-2</strain>
    </source>
</reference>
<keyword evidence="2" id="KW-1185">Reference proteome</keyword>